<gene>
    <name evidence="2" type="ORF">H5P28_14805</name>
</gene>
<feature type="transmembrane region" description="Helical" evidence="1">
    <location>
        <begin position="12"/>
        <end position="32"/>
    </location>
</feature>
<dbReference type="EMBL" id="JACHVB010000043">
    <property type="protein sequence ID" value="MBC2595534.1"/>
    <property type="molecule type" value="Genomic_DNA"/>
</dbReference>
<sequence>MTKSSPSKWSPWVLLVSVAVLLLMLLSSFYLWQLFSSPRLVEEARERLRAEGAPMTFRELAVGPPVPDEENAALVLIALESYFTRTALEEFIDTFSDWDYENENHPGMLAPWTELSEEERQQLTQLLDSKDVRHILAEVHRALALPGMDRQVDPENYELNLGPMYFQRVVSLYLLKANQSLFLAGKADSAEAREALVKQGYSSLLEALELTDRVTEDSSFVTFIDALSKVGFGRMTLEAVQNADRGFPLPRVLFPRFVALLTDSEINSLWTRILDQERFFMEKAIDICSVQERVELAVSYPFDSDAPWAEYVEKAYVYWALPSFYRYYAAWYDSLRELRKANLMDPAWADESQTILCQYFDKTAEDFGSEDLDGLFSTYMKVGNHLQADWSLRQVVACGLAINAYADDRGQLPSSLEALVPDYLPEVPVDPLSPKGGTIRYEPLGDHFRLWAVGLNGIDDSGLHAENWQEGDLVFRGRRAVFDEL</sequence>
<organism evidence="2 3">
    <name type="scientific">Ruficoccus amylovorans</name>
    <dbReference type="NCBI Taxonomy" id="1804625"/>
    <lineage>
        <taxon>Bacteria</taxon>
        <taxon>Pseudomonadati</taxon>
        <taxon>Verrucomicrobiota</taxon>
        <taxon>Opitutia</taxon>
        <taxon>Puniceicoccales</taxon>
        <taxon>Cerasicoccaceae</taxon>
        <taxon>Ruficoccus</taxon>
    </lineage>
</organism>
<keyword evidence="3" id="KW-1185">Reference proteome</keyword>
<keyword evidence="1" id="KW-0472">Membrane</keyword>
<comment type="caution">
    <text evidence="2">The sequence shown here is derived from an EMBL/GenBank/DDBJ whole genome shotgun (WGS) entry which is preliminary data.</text>
</comment>
<dbReference type="Proteomes" id="UP000546464">
    <property type="component" value="Unassembled WGS sequence"/>
</dbReference>
<reference evidence="2 3" key="1">
    <citation type="submission" date="2020-07" db="EMBL/GenBank/DDBJ databases">
        <authorList>
            <person name="Feng X."/>
        </authorList>
    </citation>
    <scope>NUCLEOTIDE SEQUENCE [LARGE SCALE GENOMIC DNA]</scope>
    <source>
        <strain evidence="2 3">JCM31066</strain>
    </source>
</reference>
<dbReference type="AlphaFoldDB" id="A0A842HIW1"/>
<keyword evidence="1" id="KW-1133">Transmembrane helix</keyword>
<proteinExistence type="predicted"/>
<protein>
    <submittedName>
        <fullName evidence="2">Uncharacterized protein</fullName>
    </submittedName>
</protein>
<dbReference type="RefSeq" id="WP_185676485.1">
    <property type="nucleotide sequence ID" value="NZ_JACHVB010000043.1"/>
</dbReference>
<evidence type="ECO:0000313" key="2">
    <source>
        <dbReference type="EMBL" id="MBC2595534.1"/>
    </source>
</evidence>
<evidence type="ECO:0000256" key="1">
    <source>
        <dbReference type="SAM" id="Phobius"/>
    </source>
</evidence>
<accession>A0A842HIW1</accession>
<evidence type="ECO:0000313" key="3">
    <source>
        <dbReference type="Proteomes" id="UP000546464"/>
    </source>
</evidence>
<keyword evidence="1" id="KW-0812">Transmembrane</keyword>
<name>A0A842HIW1_9BACT</name>